<evidence type="ECO:0000313" key="1">
    <source>
        <dbReference type="EMBL" id="KAJ5167854.1"/>
    </source>
</evidence>
<dbReference type="CDD" id="cd09917">
    <property type="entry name" value="F-box_SF"/>
    <property type="match status" value="1"/>
</dbReference>
<protein>
    <recommendedName>
        <fullName evidence="3">F-box domain-containing protein</fullName>
    </recommendedName>
</protein>
<dbReference type="OrthoDB" id="5422579at2759"/>
<keyword evidence="2" id="KW-1185">Reference proteome</keyword>
<evidence type="ECO:0008006" key="3">
    <source>
        <dbReference type="Google" id="ProtNLM"/>
    </source>
</evidence>
<dbReference type="RefSeq" id="XP_056544315.1">
    <property type="nucleotide sequence ID" value="XM_056685573.1"/>
</dbReference>
<proteinExistence type="predicted"/>
<organism evidence="1 2">
    <name type="scientific">Penicillium canariense</name>
    <dbReference type="NCBI Taxonomy" id="189055"/>
    <lineage>
        <taxon>Eukaryota</taxon>
        <taxon>Fungi</taxon>
        <taxon>Dikarya</taxon>
        <taxon>Ascomycota</taxon>
        <taxon>Pezizomycotina</taxon>
        <taxon>Eurotiomycetes</taxon>
        <taxon>Eurotiomycetidae</taxon>
        <taxon>Eurotiales</taxon>
        <taxon>Aspergillaceae</taxon>
        <taxon>Penicillium</taxon>
    </lineage>
</organism>
<sequence length="527" mass="60574">MAAQSPERQPPLTVRSPWLLQLPAEILLLVASFLPNRDLKSLRLASKLLGETPLSFSRVFLSANSLDIKVLRSVANHPDFREQVTEIIWDDARFVSAPVSWEDYEPYIDRSGLQINDEERCPKWFLQECKNNIRNMKQRKSRDVDRPDHIARQQQVDAQMPLKDCWKYYSQVLNDQQAVIESRDDEKAFIYGLERFPQRRRVTITPAAHGRIFSPLYQTPTIRAFPYGFNYPIPRGWQISLTEGMVIDPLVWSEAKEEYKELWRGARIALRVLSTIEDYNISELCFDSKQLATGINYMIFAQPCEEYNYFAAIMKRPGFRHLHLSFLVGYNGVYDYKGFTSGCFSEAVSLAKKLTHIHFTVALGDSAGDPVVPLKEILPIQQWPNLYHSGLSNFSVNTSDLIDLLSSASSSLRSVELGSLGFPNDEGCWSELLERMRDELDWTRRDRSLRPAVRITIEIDQMQSGRFALLTDEVTNFLYDSSEIPTQGSLLNFPKLGMGTLHDNFEPKYTRPHVGMQELEELGISKR</sequence>
<dbReference type="Proteomes" id="UP001149163">
    <property type="component" value="Unassembled WGS sequence"/>
</dbReference>
<reference evidence="1" key="1">
    <citation type="submission" date="2022-11" db="EMBL/GenBank/DDBJ databases">
        <authorList>
            <person name="Petersen C."/>
        </authorList>
    </citation>
    <scope>NUCLEOTIDE SEQUENCE</scope>
    <source>
        <strain evidence="1">IBT 26290</strain>
    </source>
</reference>
<dbReference type="InterPro" id="IPR036047">
    <property type="entry name" value="F-box-like_dom_sf"/>
</dbReference>
<dbReference type="GeneID" id="81424749"/>
<dbReference type="EMBL" id="JAPQKN010000002">
    <property type="protein sequence ID" value="KAJ5167854.1"/>
    <property type="molecule type" value="Genomic_DNA"/>
</dbReference>
<dbReference type="SUPFAM" id="SSF81383">
    <property type="entry name" value="F-box domain"/>
    <property type="match status" value="1"/>
</dbReference>
<comment type="caution">
    <text evidence="1">The sequence shown here is derived from an EMBL/GenBank/DDBJ whole genome shotgun (WGS) entry which is preliminary data.</text>
</comment>
<gene>
    <name evidence="1" type="ORF">N7482_003448</name>
</gene>
<reference evidence="1" key="2">
    <citation type="journal article" date="2023" name="IMA Fungus">
        <title>Comparative genomic study of the Penicillium genus elucidates a diverse pangenome and 15 lateral gene transfer events.</title>
        <authorList>
            <person name="Petersen C."/>
            <person name="Sorensen T."/>
            <person name="Nielsen M.R."/>
            <person name="Sondergaard T.E."/>
            <person name="Sorensen J.L."/>
            <person name="Fitzpatrick D.A."/>
            <person name="Frisvad J.C."/>
            <person name="Nielsen K.L."/>
        </authorList>
    </citation>
    <scope>NUCLEOTIDE SEQUENCE</scope>
    <source>
        <strain evidence="1">IBT 26290</strain>
    </source>
</reference>
<evidence type="ECO:0000313" key="2">
    <source>
        <dbReference type="Proteomes" id="UP001149163"/>
    </source>
</evidence>
<name>A0A9W9I710_9EURO</name>
<dbReference type="AlphaFoldDB" id="A0A9W9I710"/>
<accession>A0A9W9I710</accession>